<feature type="domain" description="Carboxylesterase type B" evidence="7">
    <location>
        <begin position="47"/>
        <end position="559"/>
    </location>
</feature>
<dbReference type="PROSITE" id="PS00941">
    <property type="entry name" value="CARBOXYLESTERASE_B_2"/>
    <property type="match status" value="1"/>
</dbReference>
<evidence type="ECO:0000256" key="6">
    <source>
        <dbReference type="SAM" id="Phobius"/>
    </source>
</evidence>
<dbReference type="InterPro" id="IPR019826">
    <property type="entry name" value="Carboxylesterase_B_AS"/>
</dbReference>
<protein>
    <recommendedName>
        <fullName evidence="5">Carboxylic ester hydrolase</fullName>
        <ecNumber evidence="5">3.1.1.-</ecNumber>
    </recommendedName>
</protein>
<dbReference type="Proteomes" id="UP000504606">
    <property type="component" value="Unplaced"/>
</dbReference>
<keyword evidence="2" id="KW-0719">Serine esterase</keyword>
<proteinExistence type="inferred from homology"/>
<dbReference type="Gene3D" id="3.40.50.1820">
    <property type="entry name" value="alpha/beta hydrolase"/>
    <property type="match status" value="1"/>
</dbReference>
<keyword evidence="8" id="KW-1185">Reference proteome</keyword>
<dbReference type="InterPro" id="IPR050309">
    <property type="entry name" value="Type-B_Carboxylest/Lipase"/>
</dbReference>
<keyword evidence="3 5" id="KW-0378">Hydrolase</keyword>
<keyword evidence="6" id="KW-0472">Membrane</keyword>
<evidence type="ECO:0000256" key="1">
    <source>
        <dbReference type="ARBA" id="ARBA00005964"/>
    </source>
</evidence>
<reference evidence="9" key="1">
    <citation type="submission" date="2025-08" db="UniProtKB">
        <authorList>
            <consortium name="RefSeq"/>
        </authorList>
    </citation>
    <scope>IDENTIFICATION</scope>
    <source>
        <tissue evidence="9">Whole organism</tissue>
    </source>
</reference>
<evidence type="ECO:0000256" key="4">
    <source>
        <dbReference type="ARBA" id="ARBA00023180"/>
    </source>
</evidence>
<dbReference type="AlphaFoldDB" id="A0A6J1RY66"/>
<dbReference type="GeneID" id="113203014"/>
<dbReference type="RefSeq" id="XP_026273278.2">
    <property type="nucleotide sequence ID" value="XM_026417493.2"/>
</dbReference>
<dbReference type="KEGG" id="foc:113203014"/>
<keyword evidence="6" id="KW-1133">Transmembrane helix</keyword>
<dbReference type="InterPro" id="IPR019819">
    <property type="entry name" value="Carboxylesterase_B_CS"/>
</dbReference>
<evidence type="ECO:0000259" key="7">
    <source>
        <dbReference type="Pfam" id="PF00135"/>
    </source>
</evidence>
<sequence length="602" mass="67160">MSPTRRRKLVWIIAGVVVIVAIAVAVATYFALRDPGDEAPTPDSAVPEVSVIEGRLRGEWVEFPEYNIRYAAFRGIPYARPPTGELRFKAPLPAAGWSGVRNATTEGSACLQQDIYTQKLTGSEDCLYLNVYSPRAEGSTELLAVYFFIHGGSFLFGSGSSLTFGPEFFMLNDMVVVTINYRLNAFGFLNLDNDVVPGNVGIKDQIAALQWVHRNIDAFGGNPDLITIGGQSAGAVSAHWLSLLPEPKDLAHRVILESGSALHSWGYNEDNFDVALDLGSRLTNGSTVSLQDVARLVMELPAMDILAAAVALANDSMNSNATQIPFATSPERRSPHDGYEAPLITQDPEKYILADKNPLPIFMGMNSREWLFSFYYYGYAARPDYMRFRIAHLDTVFPKNVKPSTDTAAYLKLTNKYTLERAVAKTYQYFFRYNNSACDDTCVFKLYLDDIVIGTDMNRLAELRARSHRSQTYVYRFAVRANYSTSNLVDPAQATGGAVHSDELGYLWKMSVLQQRLEGDGLASDTLRRMVKIWSSYIRSGIPDPGPDHEGKWTPNEFRTLPGNVIFLNIAETLDVREEPIMGQNADFWLFTYSQYRDDKSA</sequence>
<dbReference type="GO" id="GO:0052689">
    <property type="term" value="F:carboxylic ester hydrolase activity"/>
    <property type="evidence" value="ECO:0007669"/>
    <property type="project" value="UniProtKB-KW"/>
</dbReference>
<dbReference type="PANTHER" id="PTHR11559">
    <property type="entry name" value="CARBOXYLESTERASE"/>
    <property type="match status" value="1"/>
</dbReference>
<keyword evidence="6" id="KW-0812">Transmembrane</keyword>
<dbReference type="OrthoDB" id="408631at2759"/>
<dbReference type="InterPro" id="IPR002018">
    <property type="entry name" value="CarbesteraseB"/>
</dbReference>
<dbReference type="InterPro" id="IPR029058">
    <property type="entry name" value="AB_hydrolase_fold"/>
</dbReference>
<gene>
    <name evidence="9" type="primary">LOC113203014</name>
</gene>
<evidence type="ECO:0000313" key="8">
    <source>
        <dbReference type="Proteomes" id="UP000504606"/>
    </source>
</evidence>
<evidence type="ECO:0000256" key="5">
    <source>
        <dbReference type="RuleBase" id="RU361235"/>
    </source>
</evidence>
<comment type="similarity">
    <text evidence="1 5">Belongs to the type-B carboxylesterase/lipase family.</text>
</comment>
<keyword evidence="4" id="KW-0325">Glycoprotein</keyword>
<name>A0A6J1RY66_FRAOC</name>
<evidence type="ECO:0000256" key="3">
    <source>
        <dbReference type="ARBA" id="ARBA00022801"/>
    </source>
</evidence>
<accession>A0A6J1RY66</accession>
<dbReference type="EC" id="3.1.1.-" evidence="5"/>
<evidence type="ECO:0000313" key="9">
    <source>
        <dbReference type="RefSeq" id="XP_026273278.2"/>
    </source>
</evidence>
<evidence type="ECO:0000256" key="2">
    <source>
        <dbReference type="ARBA" id="ARBA00022487"/>
    </source>
</evidence>
<feature type="transmembrane region" description="Helical" evidence="6">
    <location>
        <begin position="9"/>
        <end position="32"/>
    </location>
</feature>
<dbReference type="Pfam" id="PF00135">
    <property type="entry name" value="COesterase"/>
    <property type="match status" value="1"/>
</dbReference>
<dbReference type="SUPFAM" id="SSF53474">
    <property type="entry name" value="alpha/beta-Hydrolases"/>
    <property type="match status" value="1"/>
</dbReference>
<organism evidence="8 9">
    <name type="scientific">Frankliniella occidentalis</name>
    <name type="common">Western flower thrips</name>
    <name type="synonym">Euthrips occidentalis</name>
    <dbReference type="NCBI Taxonomy" id="133901"/>
    <lineage>
        <taxon>Eukaryota</taxon>
        <taxon>Metazoa</taxon>
        <taxon>Ecdysozoa</taxon>
        <taxon>Arthropoda</taxon>
        <taxon>Hexapoda</taxon>
        <taxon>Insecta</taxon>
        <taxon>Pterygota</taxon>
        <taxon>Neoptera</taxon>
        <taxon>Paraneoptera</taxon>
        <taxon>Thysanoptera</taxon>
        <taxon>Terebrantia</taxon>
        <taxon>Thripoidea</taxon>
        <taxon>Thripidae</taxon>
        <taxon>Frankliniella</taxon>
    </lineage>
</organism>
<dbReference type="PROSITE" id="PS00122">
    <property type="entry name" value="CARBOXYLESTERASE_B_1"/>
    <property type="match status" value="1"/>
</dbReference>